<dbReference type="RefSeq" id="WP_123304534.1">
    <property type="nucleotide sequence ID" value="NZ_RKHK01000001.1"/>
</dbReference>
<evidence type="ECO:0000256" key="7">
    <source>
        <dbReference type="RuleBase" id="RU363032"/>
    </source>
</evidence>
<name>A0A3N2BG30_9MICO</name>
<dbReference type="InterPro" id="IPR051393">
    <property type="entry name" value="ABC_transporter_permease"/>
</dbReference>
<accession>A0A3N2BG30</accession>
<proteinExistence type="inferred from homology"/>
<feature type="transmembrane region" description="Helical" evidence="7">
    <location>
        <begin position="287"/>
        <end position="306"/>
    </location>
</feature>
<dbReference type="GO" id="GO:0055085">
    <property type="term" value="P:transmembrane transport"/>
    <property type="evidence" value="ECO:0007669"/>
    <property type="project" value="InterPro"/>
</dbReference>
<feature type="transmembrane region" description="Helical" evidence="7">
    <location>
        <begin position="26"/>
        <end position="47"/>
    </location>
</feature>
<evidence type="ECO:0000256" key="2">
    <source>
        <dbReference type="ARBA" id="ARBA00022448"/>
    </source>
</evidence>
<evidence type="ECO:0000256" key="8">
    <source>
        <dbReference type="SAM" id="MobiDB-lite"/>
    </source>
</evidence>
<dbReference type="PANTHER" id="PTHR30193">
    <property type="entry name" value="ABC TRANSPORTER PERMEASE PROTEIN"/>
    <property type="match status" value="1"/>
</dbReference>
<dbReference type="InterPro" id="IPR035906">
    <property type="entry name" value="MetI-like_sf"/>
</dbReference>
<feature type="region of interest" description="Disordered" evidence="8">
    <location>
        <begin position="340"/>
        <end position="369"/>
    </location>
</feature>
<evidence type="ECO:0000256" key="1">
    <source>
        <dbReference type="ARBA" id="ARBA00004651"/>
    </source>
</evidence>
<evidence type="ECO:0000256" key="6">
    <source>
        <dbReference type="ARBA" id="ARBA00023136"/>
    </source>
</evidence>
<reference evidence="10 11" key="1">
    <citation type="submission" date="2018-11" db="EMBL/GenBank/DDBJ databases">
        <title>Sequencing the genomes of 1000 actinobacteria strains.</title>
        <authorList>
            <person name="Klenk H.-P."/>
        </authorList>
    </citation>
    <scope>NUCLEOTIDE SEQUENCE [LARGE SCALE GENOMIC DNA]</scope>
    <source>
        <strain evidence="10 11">DSM 11294</strain>
    </source>
</reference>
<dbReference type="EMBL" id="RKHK01000001">
    <property type="protein sequence ID" value="ROR74219.1"/>
    <property type="molecule type" value="Genomic_DNA"/>
</dbReference>
<comment type="caution">
    <text evidence="10">The sequence shown here is derived from an EMBL/GenBank/DDBJ whole genome shotgun (WGS) entry which is preliminary data.</text>
</comment>
<dbReference type="AlphaFoldDB" id="A0A3N2BG30"/>
<keyword evidence="5 7" id="KW-1133">Transmembrane helix</keyword>
<keyword evidence="3" id="KW-1003">Cell membrane</keyword>
<dbReference type="CDD" id="cd06261">
    <property type="entry name" value="TM_PBP2"/>
    <property type="match status" value="1"/>
</dbReference>
<dbReference type="Proteomes" id="UP000280668">
    <property type="component" value="Unassembled WGS sequence"/>
</dbReference>
<evidence type="ECO:0000259" key="9">
    <source>
        <dbReference type="PROSITE" id="PS50928"/>
    </source>
</evidence>
<evidence type="ECO:0000313" key="11">
    <source>
        <dbReference type="Proteomes" id="UP000280668"/>
    </source>
</evidence>
<evidence type="ECO:0000313" key="10">
    <source>
        <dbReference type="EMBL" id="ROR74219.1"/>
    </source>
</evidence>
<dbReference type="InterPro" id="IPR000515">
    <property type="entry name" value="MetI-like"/>
</dbReference>
<comment type="subcellular location">
    <subcellularLocation>
        <location evidence="1 7">Cell membrane</location>
        <topology evidence="1 7">Multi-pass membrane protein</topology>
    </subcellularLocation>
</comment>
<dbReference type="GO" id="GO:0005886">
    <property type="term" value="C:plasma membrane"/>
    <property type="evidence" value="ECO:0007669"/>
    <property type="project" value="UniProtKB-SubCell"/>
</dbReference>
<evidence type="ECO:0000256" key="3">
    <source>
        <dbReference type="ARBA" id="ARBA00022475"/>
    </source>
</evidence>
<feature type="domain" description="ABC transmembrane type-1" evidence="9">
    <location>
        <begin position="84"/>
        <end position="303"/>
    </location>
</feature>
<dbReference type="Gene3D" id="1.10.3720.10">
    <property type="entry name" value="MetI-like"/>
    <property type="match status" value="1"/>
</dbReference>
<evidence type="ECO:0000256" key="4">
    <source>
        <dbReference type="ARBA" id="ARBA00022692"/>
    </source>
</evidence>
<feature type="compositionally biased region" description="Basic and acidic residues" evidence="8">
    <location>
        <begin position="354"/>
        <end position="369"/>
    </location>
</feature>
<keyword evidence="2 7" id="KW-0813">Transport</keyword>
<dbReference type="Pfam" id="PF00528">
    <property type="entry name" value="BPD_transp_1"/>
    <property type="match status" value="1"/>
</dbReference>
<gene>
    <name evidence="10" type="ORF">EDD31_2620</name>
</gene>
<feature type="transmembrane region" description="Helical" evidence="7">
    <location>
        <begin position="121"/>
        <end position="142"/>
    </location>
</feature>
<protein>
    <submittedName>
        <fullName evidence="10">Cellobiose ABC transporter membrane protein</fullName>
    </submittedName>
</protein>
<keyword evidence="6 7" id="KW-0472">Membrane</keyword>
<keyword evidence="4 7" id="KW-0812">Transmembrane</keyword>
<feature type="transmembrane region" description="Helical" evidence="7">
    <location>
        <begin position="170"/>
        <end position="195"/>
    </location>
</feature>
<sequence>MDTTTRPPRRIGLAGRSSRWDIRLSPYLYISPFFISFAIFGFFPIAFNVVVAMHSWHRRLGRGDFVGLDNFRWVLEQPAFWTSLQNTFSIFLLSMVPQLVLALAIAAFLDQNLRARTFWRMSVLVPFVVMPVATALIFGQVFGQFGLITPLIQDLGLFADVNSPFFQDRLLSHVAIATMVTFRWTGYNALIFLAAMQAVPRELYEAATIDGGGRLRQFISVTIPGIRPTMIFVVLTMTIGGLQIFDEARMYDGTGTGGSNDQWLTTVLYLFNLGFGDWPDRMGHAAAVAWLFALVIVVFTLINFALTRSIASSRSGPPQVPASVTKAVIAQAQASADASARAAAEAGVPSLVRTRRDPEEPTPSKDSDR</sequence>
<keyword evidence="11" id="KW-1185">Reference proteome</keyword>
<evidence type="ECO:0000256" key="5">
    <source>
        <dbReference type="ARBA" id="ARBA00022989"/>
    </source>
</evidence>
<organism evidence="10 11">
    <name type="scientific">Bogoriella caseilytica</name>
    <dbReference type="NCBI Taxonomy" id="56055"/>
    <lineage>
        <taxon>Bacteria</taxon>
        <taxon>Bacillati</taxon>
        <taxon>Actinomycetota</taxon>
        <taxon>Actinomycetes</taxon>
        <taxon>Micrococcales</taxon>
        <taxon>Bogoriellaceae</taxon>
        <taxon>Bogoriella</taxon>
    </lineage>
</organism>
<dbReference type="SUPFAM" id="SSF161098">
    <property type="entry name" value="MetI-like"/>
    <property type="match status" value="1"/>
</dbReference>
<dbReference type="PROSITE" id="PS50928">
    <property type="entry name" value="ABC_TM1"/>
    <property type="match status" value="1"/>
</dbReference>
<dbReference type="OrthoDB" id="9805974at2"/>
<comment type="similarity">
    <text evidence="7">Belongs to the binding-protein-dependent transport system permease family.</text>
</comment>
<feature type="transmembrane region" description="Helical" evidence="7">
    <location>
        <begin position="225"/>
        <end position="245"/>
    </location>
</feature>
<dbReference type="PANTHER" id="PTHR30193:SF37">
    <property type="entry name" value="INNER MEMBRANE ABC TRANSPORTER PERMEASE PROTEIN YCJO"/>
    <property type="match status" value="1"/>
</dbReference>
<feature type="transmembrane region" description="Helical" evidence="7">
    <location>
        <begin position="88"/>
        <end position="109"/>
    </location>
</feature>